<evidence type="ECO:0000313" key="3">
    <source>
        <dbReference type="Proteomes" id="UP000315343"/>
    </source>
</evidence>
<keyword evidence="3" id="KW-1185">Reference proteome</keyword>
<dbReference type="RefSeq" id="WP_170226076.1">
    <property type="nucleotide sequence ID" value="NZ_VLKH01000001.1"/>
</dbReference>
<accession>A0A562JKX2</accession>
<gene>
    <name evidence="2" type="ORF">LY60_00400</name>
</gene>
<sequence>MNLTATGAGFMGLGIMFIELFLKVMAIYTMFMVTRALKIYIKKNS</sequence>
<feature type="transmembrane region" description="Helical" evidence="1">
    <location>
        <begin position="12"/>
        <end position="33"/>
    </location>
</feature>
<evidence type="ECO:0000256" key="1">
    <source>
        <dbReference type="SAM" id="Phobius"/>
    </source>
</evidence>
<keyword evidence="1" id="KW-0812">Transmembrane</keyword>
<comment type="caution">
    <text evidence="2">The sequence shown here is derived from an EMBL/GenBank/DDBJ whole genome shotgun (WGS) entry which is preliminary data.</text>
</comment>
<keyword evidence="1" id="KW-0472">Membrane</keyword>
<keyword evidence="1" id="KW-1133">Transmembrane helix</keyword>
<evidence type="ECO:0000313" key="2">
    <source>
        <dbReference type="EMBL" id="TWH83788.1"/>
    </source>
</evidence>
<organism evidence="2 3">
    <name type="scientific">Sedimentibacter saalensis</name>
    <dbReference type="NCBI Taxonomy" id="130788"/>
    <lineage>
        <taxon>Bacteria</taxon>
        <taxon>Bacillati</taxon>
        <taxon>Bacillota</taxon>
        <taxon>Tissierellia</taxon>
        <taxon>Sedimentibacter</taxon>
    </lineage>
</organism>
<dbReference type="Proteomes" id="UP000315343">
    <property type="component" value="Unassembled WGS sequence"/>
</dbReference>
<reference evidence="2 3" key="1">
    <citation type="submission" date="2019-07" db="EMBL/GenBank/DDBJ databases">
        <title>Genomic Encyclopedia of Type Strains, Phase I: the one thousand microbial genomes (KMG-I) project.</title>
        <authorList>
            <person name="Kyrpides N."/>
        </authorList>
    </citation>
    <scope>NUCLEOTIDE SEQUENCE [LARGE SCALE GENOMIC DNA]</scope>
    <source>
        <strain evidence="2 3">DSM 13558</strain>
    </source>
</reference>
<dbReference type="AlphaFoldDB" id="A0A562JKX2"/>
<proteinExistence type="predicted"/>
<dbReference type="EMBL" id="VLKH01000001">
    <property type="protein sequence ID" value="TWH83788.1"/>
    <property type="molecule type" value="Genomic_DNA"/>
</dbReference>
<protein>
    <submittedName>
        <fullName evidence="2">Uncharacterized protein</fullName>
    </submittedName>
</protein>
<name>A0A562JKX2_9FIRM</name>